<gene>
    <name evidence="13" type="ORF">SAMN04489764_4885</name>
</gene>
<accession>A0A1H1HWY5</accession>
<dbReference type="GO" id="GO:0070069">
    <property type="term" value="C:cytochrome complex"/>
    <property type="evidence" value="ECO:0007669"/>
    <property type="project" value="TreeGrafter"/>
</dbReference>
<dbReference type="OrthoDB" id="9776710at2"/>
<dbReference type="Proteomes" id="UP000217103">
    <property type="component" value="Unassembled WGS sequence"/>
</dbReference>
<keyword evidence="11 12" id="KW-0472">Membrane</keyword>
<feature type="transmembrane region" description="Helical" evidence="12">
    <location>
        <begin position="272"/>
        <end position="295"/>
    </location>
</feature>
<dbReference type="GO" id="GO:0016682">
    <property type="term" value="F:oxidoreductase activity, acting on diphenols and related substances as donors, oxygen as acceptor"/>
    <property type="evidence" value="ECO:0007669"/>
    <property type="project" value="TreeGrafter"/>
</dbReference>
<dbReference type="GO" id="GO:0019646">
    <property type="term" value="P:aerobic electron transport chain"/>
    <property type="evidence" value="ECO:0007669"/>
    <property type="project" value="TreeGrafter"/>
</dbReference>
<evidence type="ECO:0000256" key="11">
    <source>
        <dbReference type="ARBA" id="ARBA00023136"/>
    </source>
</evidence>
<dbReference type="NCBIfam" id="TIGR00203">
    <property type="entry name" value="cydB"/>
    <property type="match status" value="1"/>
</dbReference>
<name>A0A1H1HWY5_9ACTN</name>
<feature type="transmembrane region" description="Helical" evidence="12">
    <location>
        <begin position="6"/>
        <end position="36"/>
    </location>
</feature>
<evidence type="ECO:0000256" key="9">
    <source>
        <dbReference type="ARBA" id="ARBA00022989"/>
    </source>
</evidence>
<evidence type="ECO:0000256" key="7">
    <source>
        <dbReference type="ARBA" id="ARBA00022723"/>
    </source>
</evidence>
<dbReference type="GO" id="GO:0005886">
    <property type="term" value="C:plasma membrane"/>
    <property type="evidence" value="ECO:0007669"/>
    <property type="project" value="UniProtKB-SubCell"/>
</dbReference>
<dbReference type="PANTHER" id="PTHR43141">
    <property type="entry name" value="CYTOCHROME BD2 SUBUNIT II"/>
    <property type="match status" value="1"/>
</dbReference>
<keyword evidence="6 12" id="KW-0812">Transmembrane</keyword>
<evidence type="ECO:0000313" key="13">
    <source>
        <dbReference type="EMBL" id="SDR29606.1"/>
    </source>
</evidence>
<organism evidence="13 14">
    <name type="scientific">Thermostaphylospora chromogena</name>
    <dbReference type="NCBI Taxonomy" id="35622"/>
    <lineage>
        <taxon>Bacteria</taxon>
        <taxon>Bacillati</taxon>
        <taxon>Actinomycetota</taxon>
        <taxon>Actinomycetes</taxon>
        <taxon>Streptosporangiales</taxon>
        <taxon>Thermomonosporaceae</taxon>
        <taxon>Thermostaphylospora</taxon>
    </lineage>
</organism>
<dbReference type="AlphaFoldDB" id="A0A1H1HWY5"/>
<dbReference type="GO" id="GO:0009055">
    <property type="term" value="F:electron transfer activity"/>
    <property type="evidence" value="ECO:0007669"/>
    <property type="project" value="TreeGrafter"/>
</dbReference>
<sequence>MDLVTFWFVVIAILWTGFFVLEGFDFGVGMLAPVLARNEAQRRQTLRTIGPVWDGNEVWLITAVGAMFAAFPLWYSTLLSRFYLPLVLVLTALIVRGIGLEWRGKVTTPAARRWCDAGITVGSAAAAFLWGAIFAALLLDGAVAALAGGLFSLALCTLHGAVFIALKTEGPVRRRARTAALAAAPVAVPLAAVALPALDGGSPVVRASALAAMAALAAGVALAWRRREGWAFTATAGAIALTVAAMFLAMWPEPLPGLTVAEAASGPYTLGVMTWIGLAALPFVLAYQGWTYWVFRKRLTQEKVEVTA</sequence>
<evidence type="ECO:0000256" key="8">
    <source>
        <dbReference type="ARBA" id="ARBA00022982"/>
    </source>
</evidence>
<keyword evidence="10" id="KW-0408">Iron</keyword>
<feature type="transmembrane region" description="Helical" evidence="12">
    <location>
        <begin position="178"/>
        <end position="198"/>
    </location>
</feature>
<dbReference type="InterPro" id="IPR003317">
    <property type="entry name" value="Cyt-d_oxidase_su2"/>
</dbReference>
<dbReference type="STRING" id="35622.SAMN04489764_4885"/>
<evidence type="ECO:0000256" key="12">
    <source>
        <dbReference type="SAM" id="Phobius"/>
    </source>
</evidence>
<feature type="transmembrane region" description="Helical" evidence="12">
    <location>
        <begin position="231"/>
        <end position="252"/>
    </location>
</feature>
<evidence type="ECO:0000256" key="3">
    <source>
        <dbReference type="ARBA" id="ARBA00022448"/>
    </source>
</evidence>
<feature type="transmembrane region" description="Helical" evidence="12">
    <location>
        <begin position="145"/>
        <end position="166"/>
    </location>
</feature>
<keyword evidence="3" id="KW-0813">Transport</keyword>
<feature type="transmembrane region" description="Helical" evidence="12">
    <location>
        <begin position="57"/>
        <end position="76"/>
    </location>
</feature>
<dbReference type="PANTHER" id="PTHR43141:SF5">
    <property type="entry name" value="CYTOCHROME BD-I UBIQUINOL OXIDASE SUBUNIT 2"/>
    <property type="match status" value="1"/>
</dbReference>
<evidence type="ECO:0000256" key="2">
    <source>
        <dbReference type="ARBA" id="ARBA00007543"/>
    </source>
</evidence>
<protein>
    <submittedName>
        <fullName evidence="13">Cytochrome bd-I ubiquinol oxidase subunit 2 apoprotein</fullName>
    </submittedName>
</protein>
<dbReference type="RefSeq" id="WP_093262272.1">
    <property type="nucleotide sequence ID" value="NZ_FNKK01000002.1"/>
</dbReference>
<keyword evidence="4" id="KW-1003">Cell membrane</keyword>
<keyword evidence="14" id="KW-1185">Reference proteome</keyword>
<dbReference type="EMBL" id="FNKK01000002">
    <property type="protein sequence ID" value="SDR29606.1"/>
    <property type="molecule type" value="Genomic_DNA"/>
</dbReference>
<comment type="similarity">
    <text evidence="2">Belongs to the cytochrome ubiquinol oxidase subunit 2 family.</text>
</comment>
<feature type="transmembrane region" description="Helical" evidence="12">
    <location>
        <begin position="82"/>
        <end position="102"/>
    </location>
</feature>
<evidence type="ECO:0000256" key="4">
    <source>
        <dbReference type="ARBA" id="ARBA00022475"/>
    </source>
</evidence>
<evidence type="ECO:0000256" key="1">
    <source>
        <dbReference type="ARBA" id="ARBA00004651"/>
    </source>
</evidence>
<comment type="subcellular location">
    <subcellularLocation>
        <location evidence="1">Cell membrane</location>
        <topology evidence="1">Multi-pass membrane protein</topology>
    </subcellularLocation>
</comment>
<evidence type="ECO:0000256" key="6">
    <source>
        <dbReference type="ARBA" id="ARBA00022692"/>
    </source>
</evidence>
<proteinExistence type="inferred from homology"/>
<dbReference type="Pfam" id="PF02322">
    <property type="entry name" value="Cyt_bd_oxida_II"/>
    <property type="match status" value="1"/>
</dbReference>
<dbReference type="GO" id="GO:0046872">
    <property type="term" value="F:metal ion binding"/>
    <property type="evidence" value="ECO:0007669"/>
    <property type="project" value="UniProtKB-KW"/>
</dbReference>
<evidence type="ECO:0000256" key="10">
    <source>
        <dbReference type="ARBA" id="ARBA00023004"/>
    </source>
</evidence>
<keyword evidence="8" id="KW-0249">Electron transport</keyword>
<evidence type="ECO:0000256" key="5">
    <source>
        <dbReference type="ARBA" id="ARBA00022617"/>
    </source>
</evidence>
<keyword evidence="5" id="KW-0349">Heme</keyword>
<evidence type="ECO:0000313" key="14">
    <source>
        <dbReference type="Proteomes" id="UP000217103"/>
    </source>
</evidence>
<keyword evidence="9 12" id="KW-1133">Transmembrane helix</keyword>
<keyword evidence="7" id="KW-0479">Metal-binding</keyword>
<feature type="transmembrane region" description="Helical" evidence="12">
    <location>
        <begin position="204"/>
        <end position="224"/>
    </location>
</feature>
<feature type="transmembrane region" description="Helical" evidence="12">
    <location>
        <begin position="114"/>
        <end position="139"/>
    </location>
</feature>
<reference evidence="13 14" key="1">
    <citation type="submission" date="2016-10" db="EMBL/GenBank/DDBJ databases">
        <authorList>
            <person name="de Groot N.N."/>
        </authorList>
    </citation>
    <scope>NUCLEOTIDE SEQUENCE [LARGE SCALE GENOMIC DNA]</scope>
    <source>
        <strain evidence="13 14">DSM 43794</strain>
    </source>
</reference>